<feature type="domain" description="CW-type" evidence="6">
    <location>
        <begin position="133"/>
        <end position="185"/>
    </location>
</feature>
<gene>
    <name evidence="7" type="ORF">NQ318_018478</name>
</gene>
<dbReference type="Pfam" id="PF07496">
    <property type="entry name" value="zf-CW"/>
    <property type="match status" value="1"/>
</dbReference>
<dbReference type="InterPro" id="IPR011124">
    <property type="entry name" value="Znf_CW"/>
</dbReference>
<keyword evidence="2" id="KW-0863">Zinc-finger</keyword>
<proteinExistence type="predicted"/>
<dbReference type="Pfam" id="PF00855">
    <property type="entry name" value="PWWP"/>
    <property type="match status" value="1"/>
</dbReference>
<dbReference type="PANTHER" id="PTHR15999:SF2">
    <property type="entry name" value="ZINC FINGER CW-TYPE PWWP DOMAIN PROTEIN 1"/>
    <property type="match status" value="1"/>
</dbReference>
<evidence type="ECO:0008006" key="9">
    <source>
        <dbReference type="Google" id="ProtNLM"/>
    </source>
</evidence>
<comment type="caution">
    <text evidence="7">The sequence shown here is derived from an EMBL/GenBank/DDBJ whole genome shotgun (WGS) entry which is preliminary data.</text>
</comment>
<reference evidence="7" key="1">
    <citation type="journal article" date="2023" name="Insect Mol. Biol.">
        <title>Genome sequencing provides insights into the evolution of gene families encoding plant cell wall-degrading enzymes in longhorned beetles.</title>
        <authorList>
            <person name="Shin N.R."/>
            <person name="Okamura Y."/>
            <person name="Kirsch R."/>
            <person name="Pauchet Y."/>
        </authorList>
    </citation>
    <scope>NUCLEOTIDE SEQUENCE</scope>
    <source>
        <strain evidence="7">AMC_N1</strain>
    </source>
</reference>
<dbReference type="SUPFAM" id="SSF63748">
    <property type="entry name" value="Tudor/PWWP/MBT"/>
    <property type="match status" value="1"/>
</dbReference>
<dbReference type="Gene3D" id="2.30.30.140">
    <property type="match status" value="1"/>
</dbReference>
<feature type="domain" description="PWWP" evidence="5">
    <location>
        <begin position="197"/>
        <end position="263"/>
    </location>
</feature>
<evidence type="ECO:0000259" key="6">
    <source>
        <dbReference type="PROSITE" id="PS51050"/>
    </source>
</evidence>
<sequence>MVPEQNKIKVTQRKRKYMLNSSSDKSLNEPLTIKKNKNGMKKKNRTIKRIVTDEESLISQNENIEKTNQKRKRKYIRSSNAETVKEALVFNKKKHKKNFESRIKRSSLKKIPTDDDSNKNLTLDEKMSLIRESRNVGLYVLCDICNKARYLPHVKDPLDLPDKWYCAMNPDDAHNKCSDPEKADEDEEYLIENLYNAGSVVWAKMDGYPWWPAMVEDDPDVEDYFWLEDNSMKPTWYHVTFFDSEAVTRAWIRPSNLKPFKVNMNNPQFQTPARNKYKSRVNVAFEQACDAIELQLIDRLKKYTFMNRYNKSLKQRESQNNSNNVKNKRKRRDQPGNSLVGRQIASDQNMQPCNTKSTEVATLENGKNSDISMVLNEINWGEAQNISFNLFD</sequence>
<evidence type="ECO:0000256" key="3">
    <source>
        <dbReference type="ARBA" id="ARBA00022833"/>
    </source>
</evidence>
<dbReference type="InterPro" id="IPR042778">
    <property type="entry name" value="ZCWPW1/ZCWPW2"/>
</dbReference>
<dbReference type="CDD" id="cd20145">
    <property type="entry name" value="PWWP_ZCWPW1"/>
    <property type="match status" value="1"/>
</dbReference>
<evidence type="ECO:0000256" key="1">
    <source>
        <dbReference type="ARBA" id="ARBA00022723"/>
    </source>
</evidence>
<dbReference type="SMART" id="SM00293">
    <property type="entry name" value="PWWP"/>
    <property type="match status" value="1"/>
</dbReference>
<keyword evidence="3" id="KW-0862">Zinc</keyword>
<evidence type="ECO:0000313" key="7">
    <source>
        <dbReference type="EMBL" id="KAJ8952142.1"/>
    </source>
</evidence>
<feature type="region of interest" description="Disordered" evidence="4">
    <location>
        <begin position="312"/>
        <end position="354"/>
    </location>
</feature>
<dbReference type="Gene3D" id="3.30.40.100">
    <property type="match status" value="1"/>
</dbReference>
<keyword evidence="1" id="KW-0479">Metal-binding</keyword>
<keyword evidence="8" id="KW-1185">Reference proteome</keyword>
<dbReference type="AlphaFoldDB" id="A0AAV8YMI2"/>
<dbReference type="Proteomes" id="UP001162162">
    <property type="component" value="Unassembled WGS sequence"/>
</dbReference>
<protein>
    <recommendedName>
        <fullName evidence="9">Zinc finger CW-type PWWP domain protein 1</fullName>
    </recommendedName>
</protein>
<evidence type="ECO:0000256" key="2">
    <source>
        <dbReference type="ARBA" id="ARBA00022771"/>
    </source>
</evidence>
<dbReference type="InterPro" id="IPR000313">
    <property type="entry name" value="PWWP_dom"/>
</dbReference>
<dbReference type="GO" id="GO:0008270">
    <property type="term" value="F:zinc ion binding"/>
    <property type="evidence" value="ECO:0007669"/>
    <property type="project" value="UniProtKB-KW"/>
</dbReference>
<accession>A0AAV8YMI2</accession>
<organism evidence="7 8">
    <name type="scientific">Aromia moschata</name>
    <dbReference type="NCBI Taxonomy" id="1265417"/>
    <lineage>
        <taxon>Eukaryota</taxon>
        <taxon>Metazoa</taxon>
        <taxon>Ecdysozoa</taxon>
        <taxon>Arthropoda</taxon>
        <taxon>Hexapoda</taxon>
        <taxon>Insecta</taxon>
        <taxon>Pterygota</taxon>
        <taxon>Neoptera</taxon>
        <taxon>Endopterygota</taxon>
        <taxon>Coleoptera</taxon>
        <taxon>Polyphaga</taxon>
        <taxon>Cucujiformia</taxon>
        <taxon>Chrysomeloidea</taxon>
        <taxon>Cerambycidae</taxon>
        <taxon>Cerambycinae</taxon>
        <taxon>Callichromatini</taxon>
        <taxon>Aromia</taxon>
    </lineage>
</organism>
<name>A0AAV8YMI2_9CUCU</name>
<dbReference type="PROSITE" id="PS51050">
    <property type="entry name" value="ZF_CW"/>
    <property type="match status" value="1"/>
</dbReference>
<evidence type="ECO:0000259" key="5">
    <source>
        <dbReference type="PROSITE" id="PS50812"/>
    </source>
</evidence>
<evidence type="ECO:0000313" key="8">
    <source>
        <dbReference type="Proteomes" id="UP001162162"/>
    </source>
</evidence>
<dbReference type="PROSITE" id="PS50812">
    <property type="entry name" value="PWWP"/>
    <property type="match status" value="1"/>
</dbReference>
<dbReference type="EMBL" id="JAPWTK010000073">
    <property type="protein sequence ID" value="KAJ8952142.1"/>
    <property type="molecule type" value="Genomic_DNA"/>
</dbReference>
<feature type="compositionally biased region" description="Polar residues" evidence="4">
    <location>
        <begin position="345"/>
        <end position="354"/>
    </location>
</feature>
<dbReference type="GO" id="GO:0005634">
    <property type="term" value="C:nucleus"/>
    <property type="evidence" value="ECO:0007669"/>
    <property type="project" value="TreeGrafter"/>
</dbReference>
<evidence type="ECO:0000256" key="4">
    <source>
        <dbReference type="SAM" id="MobiDB-lite"/>
    </source>
</evidence>
<dbReference type="PANTHER" id="PTHR15999">
    <property type="entry name" value="ZINC FINGER CW-TYPE PWWP DOMAIN PROTEIN 1"/>
    <property type="match status" value="1"/>
</dbReference>